<dbReference type="GO" id="GO:0016787">
    <property type="term" value="F:hydrolase activity"/>
    <property type="evidence" value="ECO:0007669"/>
    <property type="project" value="UniProtKB-KW"/>
</dbReference>
<reference evidence="2 3" key="2">
    <citation type="submission" date="2018-03" db="EMBL/GenBank/DDBJ databases">
        <authorList>
            <person name="Keele B.F."/>
        </authorList>
    </citation>
    <scope>NUCLEOTIDE SEQUENCE [LARGE SCALE GENOMIC DNA]</scope>
    <source>
        <strain evidence="2 3">D13</strain>
    </source>
</reference>
<protein>
    <submittedName>
        <fullName evidence="2">Alpha/beta hydrolase</fullName>
    </submittedName>
</protein>
<dbReference type="PANTHER" id="PTHR37946:SF1">
    <property type="entry name" value="SLL1969 PROTEIN"/>
    <property type="match status" value="1"/>
</dbReference>
<dbReference type="AlphaFoldDB" id="A0A2P1PZD9"/>
<dbReference type="Gene3D" id="3.40.50.1820">
    <property type="entry name" value="alpha/beta hydrolase"/>
    <property type="match status" value="1"/>
</dbReference>
<reference evidence="2 3" key="1">
    <citation type="submission" date="2018-03" db="EMBL/GenBank/DDBJ databases">
        <title>Ahniella affigens gen. nov., sp. nov., a gammaproteobacterium isolated from sandy soil near a stream.</title>
        <authorList>
            <person name="Ko Y."/>
            <person name="Kim J.-H."/>
        </authorList>
    </citation>
    <scope>NUCLEOTIDE SEQUENCE [LARGE SCALE GENOMIC DNA]</scope>
    <source>
        <strain evidence="2 3">D13</strain>
    </source>
</reference>
<dbReference type="KEGG" id="xba:C7S18_21400"/>
<sequence length="195" mass="20485">MRGFAMGMLARRFQAAGFRTKVFEYASLAHGADRSAERLGESLRQLSDGGGAVHLVGHSLGGLVALLATVDQSLPGRTICLGSPLLGSEAARRVAKFASWTMGESGDRLIAGLDHWRGPREVGVIAGRLPYGLAQVLGGFGDDNDGTVRVAETQLPGIQDHLVLPASHSGLVFSQDVANASVGFLRTGRFAFGSR</sequence>
<dbReference type="InterPro" id="IPR029058">
    <property type="entry name" value="AB_hydrolase_fold"/>
</dbReference>
<name>A0A2P1PZD9_9GAMM</name>
<dbReference type="OrthoDB" id="556502at2"/>
<keyword evidence="3" id="KW-1185">Reference proteome</keyword>
<dbReference type="PANTHER" id="PTHR37946">
    <property type="entry name" value="SLL1969 PROTEIN"/>
    <property type="match status" value="1"/>
</dbReference>
<dbReference type="Proteomes" id="UP000241074">
    <property type="component" value="Chromosome"/>
</dbReference>
<evidence type="ECO:0000313" key="3">
    <source>
        <dbReference type="Proteomes" id="UP000241074"/>
    </source>
</evidence>
<evidence type="ECO:0000259" key="1">
    <source>
        <dbReference type="Pfam" id="PF12697"/>
    </source>
</evidence>
<dbReference type="InterPro" id="IPR000073">
    <property type="entry name" value="AB_hydrolase_1"/>
</dbReference>
<dbReference type="SUPFAM" id="SSF53474">
    <property type="entry name" value="alpha/beta-Hydrolases"/>
    <property type="match status" value="1"/>
</dbReference>
<dbReference type="Pfam" id="PF12697">
    <property type="entry name" value="Abhydrolase_6"/>
    <property type="match status" value="1"/>
</dbReference>
<accession>A0A2P1PZD9</accession>
<proteinExistence type="predicted"/>
<organism evidence="2 3">
    <name type="scientific">Ahniella affigens</name>
    <dbReference type="NCBI Taxonomy" id="2021234"/>
    <lineage>
        <taxon>Bacteria</taxon>
        <taxon>Pseudomonadati</taxon>
        <taxon>Pseudomonadota</taxon>
        <taxon>Gammaproteobacteria</taxon>
        <taxon>Lysobacterales</taxon>
        <taxon>Rhodanobacteraceae</taxon>
        <taxon>Ahniella</taxon>
    </lineage>
</organism>
<feature type="domain" description="AB hydrolase-1" evidence="1">
    <location>
        <begin position="34"/>
        <end position="120"/>
    </location>
</feature>
<keyword evidence="2" id="KW-0378">Hydrolase</keyword>
<evidence type="ECO:0000313" key="2">
    <source>
        <dbReference type="EMBL" id="AVQ00219.1"/>
    </source>
</evidence>
<dbReference type="EMBL" id="CP027860">
    <property type="protein sequence ID" value="AVQ00219.1"/>
    <property type="molecule type" value="Genomic_DNA"/>
</dbReference>
<gene>
    <name evidence="2" type="ORF">C7S18_21400</name>
</gene>